<dbReference type="EMBL" id="AP021861">
    <property type="protein sequence ID" value="BBO36448.1"/>
    <property type="molecule type" value="Genomic_DNA"/>
</dbReference>
<feature type="compositionally biased region" description="Pro residues" evidence="1">
    <location>
        <begin position="104"/>
        <end position="117"/>
    </location>
</feature>
<feature type="region of interest" description="Disordered" evidence="1">
    <location>
        <begin position="1"/>
        <end position="44"/>
    </location>
</feature>
<dbReference type="Proteomes" id="UP000326837">
    <property type="component" value="Chromosome"/>
</dbReference>
<proteinExistence type="predicted"/>
<accession>A0A5K7XIY1</accession>
<organism evidence="2 3">
    <name type="scientific">Lacipirellula parvula</name>
    <dbReference type="NCBI Taxonomy" id="2650471"/>
    <lineage>
        <taxon>Bacteria</taxon>
        <taxon>Pseudomonadati</taxon>
        <taxon>Planctomycetota</taxon>
        <taxon>Planctomycetia</taxon>
        <taxon>Pirellulales</taxon>
        <taxon>Lacipirellulaceae</taxon>
        <taxon>Lacipirellula</taxon>
    </lineage>
</organism>
<keyword evidence="3" id="KW-1185">Reference proteome</keyword>
<protein>
    <submittedName>
        <fullName evidence="2">Uncharacterized protein</fullName>
    </submittedName>
</protein>
<dbReference type="KEGG" id="lpav:PLANPX_6060"/>
<evidence type="ECO:0000313" key="3">
    <source>
        <dbReference type="Proteomes" id="UP000326837"/>
    </source>
</evidence>
<feature type="compositionally biased region" description="Polar residues" evidence="1">
    <location>
        <begin position="16"/>
        <end position="41"/>
    </location>
</feature>
<evidence type="ECO:0000313" key="2">
    <source>
        <dbReference type="EMBL" id="BBO36448.1"/>
    </source>
</evidence>
<evidence type="ECO:0000256" key="1">
    <source>
        <dbReference type="SAM" id="MobiDB-lite"/>
    </source>
</evidence>
<gene>
    <name evidence="2" type="ORF">PLANPX_6060</name>
</gene>
<feature type="region of interest" description="Disordered" evidence="1">
    <location>
        <begin position="86"/>
        <end position="117"/>
    </location>
</feature>
<dbReference type="AlphaFoldDB" id="A0A5K7XIY1"/>
<reference evidence="3" key="1">
    <citation type="submission" date="2019-10" db="EMBL/GenBank/DDBJ databases">
        <title>Lacipirellula parvula gen. nov., sp. nov., representing a lineage of planctomycetes widespread in freshwater anoxic habitats, and description of the family Lacipirellulaceae.</title>
        <authorList>
            <person name="Dedysh S.N."/>
            <person name="Kulichevskaya I.S."/>
            <person name="Beletsky A.V."/>
            <person name="Rakitin A.L."/>
            <person name="Mardanov A.V."/>
            <person name="Ivanova A.A."/>
            <person name="Saltykova V.X."/>
            <person name="Rijpstra W.I.C."/>
            <person name="Sinninghe Damste J.S."/>
            <person name="Ravin N.V."/>
        </authorList>
    </citation>
    <scope>NUCLEOTIDE SEQUENCE [LARGE SCALE GENOMIC DNA]</scope>
    <source>
        <strain evidence="3">PX69</strain>
    </source>
</reference>
<sequence>MGRSSHVGGVSDADCVTTSSQSWPGSDPSGSETPPTKQESYWVSGAGREGSYKKIFGGKILCEIAPGRDGVVRGELSHAFNLLAPSPWRGGLGRGEEPWYQPLSPLPNPPPQGEGTS</sequence>
<name>A0A5K7XIY1_9BACT</name>